<gene>
    <name evidence="2" type="ORF">QBC46DRAFT_359613</name>
</gene>
<organism evidence="2 3">
    <name type="scientific">Diplogelasinospora grovesii</name>
    <dbReference type="NCBI Taxonomy" id="303347"/>
    <lineage>
        <taxon>Eukaryota</taxon>
        <taxon>Fungi</taxon>
        <taxon>Dikarya</taxon>
        <taxon>Ascomycota</taxon>
        <taxon>Pezizomycotina</taxon>
        <taxon>Sordariomycetes</taxon>
        <taxon>Sordariomycetidae</taxon>
        <taxon>Sordariales</taxon>
        <taxon>Diplogelasinosporaceae</taxon>
        <taxon>Diplogelasinospora</taxon>
    </lineage>
</organism>
<reference evidence="3" key="1">
    <citation type="journal article" date="2023" name="Mol. Phylogenet. Evol.">
        <title>Genome-scale phylogeny and comparative genomics of the fungal order Sordariales.</title>
        <authorList>
            <person name="Hensen N."/>
            <person name="Bonometti L."/>
            <person name="Westerberg I."/>
            <person name="Brannstrom I.O."/>
            <person name="Guillou S."/>
            <person name="Cros-Aarteil S."/>
            <person name="Calhoun S."/>
            <person name="Haridas S."/>
            <person name="Kuo A."/>
            <person name="Mondo S."/>
            <person name="Pangilinan J."/>
            <person name="Riley R."/>
            <person name="LaButti K."/>
            <person name="Andreopoulos B."/>
            <person name="Lipzen A."/>
            <person name="Chen C."/>
            <person name="Yan M."/>
            <person name="Daum C."/>
            <person name="Ng V."/>
            <person name="Clum A."/>
            <person name="Steindorff A."/>
            <person name="Ohm R.A."/>
            <person name="Martin F."/>
            <person name="Silar P."/>
            <person name="Natvig D.O."/>
            <person name="Lalanne C."/>
            <person name="Gautier V."/>
            <person name="Ament-Velasquez S.L."/>
            <person name="Kruys A."/>
            <person name="Hutchinson M.I."/>
            <person name="Powell A.J."/>
            <person name="Barry K."/>
            <person name="Miller A.N."/>
            <person name="Grigoriev I.V."/>
            <person name="Debuchy R."/>
            <person name="Gladieux P."/>
            <person name="Hiltunen Thoren M."/>
            <person name="Johannesson H."/>
        </authorList>
    </citation>
    <scope>NUCLEOTIDE SEQUENCE [LARGE SCALE GENOMIC DNA]</scope>
    <source>
        <strain evidence="3">CBS 340.73</strain>
    </source>
</reference>
<dbReference type="AlphaFoldDB" id="A0AAN6MX15"/>
<evidence type="ECO:0000313" key="3">
    <source>
        <dbReference type="Proteomes" id="UP001303473"/>
    </source>
</evidence>
<comment type="caution">
    <text evidence="2">The sequence shown here is derived from an EMBL/GenBank/DDBJ whole genome shotgun (WGS) entry which is preliminary data.</text>
</comment>
<protein>
    <submittedName>
        <fullName evidence="2">Uncharacterized protein</fullName>
    </submittedName>
</protein>
<evidence type="ECO:0000256" key="1">
    <source>
        <dbReference type="SAM" id="MobiDB-lite"/>
    </source>
</evidence>
<feature type="compositionally biased region" description="Low complexity" evidence="1">
    <location>
        <begin position="45"/>
        <end position="66"/>
    </location>
</feature>
<feature type="region of interest" description="Disordered" evidence="1">
    <location>
        <begin position="36"/>
        <end position="72"/>
    </location>
</feature>
<keyword evidence="3" id="KW-1185">Reference proteome</keyword>
<accession>A0AAN6MX15</accession>
<dbReference type="Proteomes" id="UP001303473">
    <property type="component" value="Unassembled WGS sequence"/>
</dbReference>
<sequence>MEPQPRVRDCYPLGFSVLYRLNLCRRQYWSSPATVAPASPLTARSHSPPSARSIPSSSSFEQQHSQHGSDVDEDLHCARTKSEVATASLAKEFLLYVLVHCRDTTLAATEVTFRAEPIVRVVKVGYLDYKAVDDGGLWEQVERPPLPWQWLRMRAVLEAKNSFAAFYADAKDPLEHHLPQSAEAISMLVEQGRIKGNWEFGVFIIAVIQHCLCFIHYKPSPNYLDYIADTSTTPDPRFAGARLLVQATQLLSLDSANDTLATLGNLFGLLSFWATDEAGDESSDQSGDQRSDGEDDDEGSEGETQALSPAEEVQDSDSAGSVEELRRPKRGYFY</sequence>
<dbReference type="EMBL" id="MU854171">
    <property type="protein sequence ID" value="KAK3933492.1"/>
    <property type="molecule type" value="Genomic_DNA"/>
</dbReference>
<name>A0AAN6MX15_9PEZI</name>
<feature type="region of interest" description="Disordered" evidence="1">
    <location>
        <begin position="278"/>
        <end position="334"/>
    </location>
</feature>
<proteinExistence type="predicted"/>
<evidence type="ECO:0000313" key="2">
    <source>
        <dbReference type="EMBL" id="KAK3933492.1"/>
    </source>
</evidence>